<reference evidence="6 7" key="1">
    <citation type="journal article" date="2014" name="Agronomy (Basel)">
        <title>A Draft Genome Sequence for Ensete ventricosum, the Drought-Tolerant Tree Against Hunger.</title>
        <authorList>
            <person name="Harrison J."/>
            <person name="Moore K.A."/>
            <person name="Paszkiewicz K."/>
            <person name="Jones T."/>
            <person name="Grant M."/>
            <person name="Ambacheew D."/>
            <person name="Muzemil S."/>
            <person name="Studholme D.J."/>
        </authorList>
    </citation>
    <scope>NUCLEOTIDE SEQUENCE [LARGE SCALE GENOMIC DNA]</scope>
</reference>
<dbReference type="GO" id="GO:0008320">
    <property type="term" value="F:protein transmembrane transporter activity"/>
    <property type="evidence" value="ECO:0007669"/>
    <property type="project" value="TreeGrafter"/>
</dbReference>
<keyword evidence="4" id="KW-0472">Membrane</keyword>
<sequence>MKAGVPANMATQNPPVLETDDYEQEEGDGYGSSGGLNPEIKPSGAGVSGPPLLCLIRFASDSAAGALMGSVFGYGSGLMKKKGFKGSFADAGSLAKTFAVLSGVHSLVSCLLKHLRGKDDVINAGIAGCCTGFVFSFPGQPHALLQSCLTFGAFSSIIEGFYRKQAALAQPYLAGQDSFRGPDEVLPPFTLPFPHQLREGFSSFCQSLPKSKGIASD</sequence>
<evidence type="ECO:0000256" key="4">
    <source>
        <dbReference type="ARBA" id="ARBA00023136"/>
    </source>
</evidence>
<evidence type="ECO:0000256" key="2">
    <source>
        <dbReference type="ARBA" id="ARBA00022692"/>
    </source>
</evidence>
<keyword evidence="3" id="KW-1133">Transmembrane helix</keyword>
<accession>A0A427B4C0</accession>
<dbReference type="GO" id="GO:0045036">
    <property type="term" value="P:protein targeting to chloroplast"/>
    <property type="evidence" value="ECO:0007669"/>
    <property type="project" value="TreeGrafter"/>
</dbReference>
<protein>
    <recommendedName>
        <fullName evidence="8">Mitochondrial import inner membrane translocase subunit TIM22</fullName>
    </recommendedName>
</protein>
<dbReference type="AlphaFoldDB" id="A0A427B4C0"/>
<comment type="subcellular location">
    <subcellularLocation>
        <location evidence="1">Membrane</location>
        <topology evidence="1">Multi-pass membrane protein</topology>
    </subcellularLocation>
</comment>
<evidence type="ECO:0000313" key="7">
    <source>
        <dbReference type="Proteomes" id="UP000287651"/>
    </source>
</evidence>
<dbReference type="GO" id="GO:0042721">
    <property type="term" value="C:TIM22 mitochondrial import inner membrane insertion complex"/>
    <property type="evidence" value="ECO:0007669"/>
    <property type="project" value="InterPro"/>
</dbReference>
<evidence type="ECO:0000256" key="3">
    <source>
        <dbReference type="ARBA" id="ARBA00022989"/>
    </source>
</evidence>
<evidence type="ECO:0000256" key="5">
    <source>
        <dbReference type="SAM" id="MobiDB-lite"/>
    </source>
</evidence>
<dbReference type="GO" id="GO:0045039">
    <property type="term" value="P:protein insertion into mitochondrial inner membrane"/>
    <property type="evidence" value="ECO:0007669"/>
    <property type="project" value="InterPro"/>
</dbReference>
<dbReference type="InterPro" id="IPR039175">
    <property type="entry name" value="TIM22"/>
</dbReference>
<evidence type="ECO:0000313" key="6">
    <source>
        <dbReference type="EMBL" id="RRT83297.1"/>
    </source>
</evidence>
<dbReference type="Pfam" id="PF02466">
    <property type="entry name" value="Tim17"/>
    <property type="match status" value="1"/>
</dbReference>
<evidence type="ECO:0000256" key="1">
    <source>
        <dbReference type="ARBA" id="ARBA00004141"/>
    </source>
</evidence>
<comment type="caution">
    <text evidence="6">The sequence shown here is derived from an EMBL/GenBank/DDBJ whole genome shotgun (WGS) entry which is preliminary data.</text>
</comment>
<dbReference type="PANTHER" id="PTHR14110:SF1">
    <property type="entry name" value="CHLOROPLASTIC IMPORT INNER MEMBRANE TRANSLOCASE SUBUNIT TIM22-2-RELATED"/>
    <property type="match status" value="1"/>
</dbReference>
<feature type="region of interest" description="Disordered" evidence="5">
    <location>
        <begin position="1"/>
        <end position="36"/>
    </location>
</feature>
<dbReference type="GO" id="GO:0009941">
    <property type="term" value="C:chloroplast envelope"/>
    <property type="evidence" value="ECO:0007669"/>
    <property type="project" value="TreeGrafter"/>
</dbReference>
<dbReference type="PANTHER" id="PTHR14110">
    <property type="entry name" value="MITOCHONDRIAL IMPORT INNER MEMBRANE TRANSLOCASE SUBUNIT TIM22"/>
    <property type="match status" value="1"/>
</dbReference>
<feature type="compositionally biased region" description="Acidic residues" evidence="5">
    <location>
        <begin position="18"/>
        <end position="28"/>
    </location>
</feature>
<name>A0A427B4C0_ENSVE</name>
<organism evidence="6 7">
    <name type="scientific">Ensete ventricosum</name>
    <name type="common">Abyssinian banana</name>
    <name type="synonym">Musa ensete</name>
    <dbReference type="NCBI Taxonomy" id="4639"/>
    <lineage>
        <taxon>Eukaryota</taxon>
        <taxon>Viridiplantae</taxon>
        <taxon>Streptophyta</taxon>
        <taxon>Embryophyta</taxon>
        <taxon>Tracheophyta</taxon>
        <taxon>Spermatophyta</taxon>
        <taxon>Magnoliopsida</taxon>
        <taxon>Liliopsida</taxon>
        <taxon>Zingiberales</taxon>
        <taxon>Musaceae</taxon>
        <taxon>Ensete</taxon>
    </lineage>
</organism>
<evidence type="ECO:0008006" key="8">
    <source>
        <dbReference type="Google" id="ProtNLM"/>
    </source>
</evidence>
<proteinExistence type="predicted"/>
<gene>
    <name evidence="6" type="ORF">B296_00008602</name>
</gene>
<dbReference type="EMBL" id="AMZH03000521">
    <property type="protein sequence ID" value="RRT83297.1"/>
    <property type="molecule type" value="Genomic_DNA"/>
</dbReference>
<keyword evidence="2" id="KW-0812">Transmembrane</keyword>
<dbReference type="Proteomes" id="UP000287651">
    <property type="component" value="Unassembled WGS sequence"/>
</dbReference>